<sequence>MKCRMIGPGRGFTLIELLVVIAIIAVLIALLLPAVQSAREAARRIQCTNNLKQIGLAVANYESAIGCIVPGYISSTAPLAQNGVSGYNPDPFTLDNGPGWGWLAMLLPFAEQTPLYNATNFNLPTWVAANGTIVTTQISAFLCPAANNPTPTCMMVDAGLNLLPVANPYFARANYQYNMGWNDTSIQPPNTNYDDQSRGCNGPIYRNSRVSYAGVTDGLSNTVFASEKTPYLADATWVGIIPGYRHFAYNAFASAGTGGDGVNYDYPGAILASHSGPSLYEVPQVIHPPNSPLGHTDEFYALHPGGANVLMGDGSVRFVKQSINLLAWQALSSRSNGEVISADAY</sequence>
<organism evidence="2 3">
    <name type="scientific">Paludisphaera borealis</name>
    <dbReference type="NCBI Taxonomy" id="1387353"/>
    <lineage>
        <taxon>Bacteria</taxon>
        <taxon>Pseudomonadati</taxon>
        <taxon>Planctomycetota</taxon>
        <taxon>Planctomycetia</taxon>
        <taxon>Isosphaerales</taxon>
        <taxon>Isosphaeraceae</taxon>
        <taxon>Paludisphaera</taxon>
    </lineage>
</organism>
<dbReference type="InterPro" id="IPR045584">
    <property type="entry name" value="Pilin-like"/>
</dbReference>
<dbReference type="InterPro" id="IPR027558">
    <property type="entry name" value="Pre_pil_HX9DG_C"/>
</dbReference>
<evidence type="ECO:0000259" key="1">
    <source>
        <dbReference type="Pfam" id="PF07596"/>
    </source>
</evidence>
<dbReference type="STRING" id="1387353.BSF38_03215"/>
<proteinExistence type="predicted"/>
<dbReference type="EMBL" id="CP019082">
    <property type="protein sequence ID" value="APW61688.1"/>
    <property type="molecule type" value="Genomic_DNA"/>
</dbReference>
<dbReference type="AlphaFoldDB" id="A0A1U7CS06"/>
<dbReference type="InterPro" id="IPR011453">
    <property type="entry name" value="DUF1559"/>
</dbReference>
<dbReference type="PANTHER" id="PTHR30093">
    <property type="entry name" value="GENERAL SECRETION PATHWAY PROTEIN G"/>
    <property type="match status" value="1"/>
</dbReference>
<name>A0A1U7CS06_9BACT</name>
<dbReference type="Proteomes" id="UP000186309">
    <property type="component" value="Chromosome"/>
</dbReference>
<dbReference type="Pfam" id="PF07596">
    <property type="entry name" value="SBP_bac_10"/>
    <property type="match status" value="1"/>
</dbReference>
<dbReference type="SUPFAM" id="SSF54523">
    <property type="entry name" value="Pili subunits"/>
    <property type="match status" value="1"/>
</dbReference>
<dbReference type="NCBIfam" id="TIGR02532">
    <property type="entry name" value="IV_pilin_GFxxxE"/>
    <property type="match status" value="1"/>
</dbReference>
<reference evidence="3" key="1">
    <citation type="submission" date="2016-12" db="EMBL/GenBank/DDBJ databases">
        <title>Comparative genomics of four Isosphaeraceae planctomycetes: a common pool of plasmids and glycoside hydrolase genes.</title>
        <authorList>
            <person name="Ivanova A."/>
        </authorList>
    </citation>
    <scope>NUCLEOTIDE SEQUENCE [LARGE SCALE GENOMIC DNA]</scope>
    <source>
        <strain evidence="3">PX4</strain>
    </source>
</reference>
<dbReference type="KEGG" id="pbor:BSF38_03215"/>
<gene>
    <name evidence="2" type="ORF">BSF38_03215</name>
</gene>
<evidence type="ECO:0000313" key="2">
    <source>
        <dbReference type="EMBL" id="APW61688.1"/>
    </source>
</evidence>
<dbReference type="PANTHER" id="PTHR30093:SF2">
    <property type="entry name" value="TYPE II SECRETION SYSTEM PROTEIN H"/>
    <property type="match status" value="1"/>
</dbReference>
<dbReference type="PROSITE" id="PS00409">
    <property type="entry name" value="PROKAR_NTER_METHYL"/>
    <property type="match status" value="1"/>
</dbReference>
<protein>
    <recommendedName>
        <fullName evidence="1">DUF1559 domain-containing protein</fullName>
    </recommendedName>
</protein>
<dbReference type="InterPro" id="IPR012902">
    <property type="entry name" value="N_methyl_site"/>
</dbReference>
<feature type="domain" description="DUF1559" evidence="1">
    <location>
        <begin position="36"/>
        <end position="324"/>
    </location>
</feature>
<dbReference type="NCBIfam" id="TIGR04294">
    <property type="entry name" value="pre_pil_HX9DG"/>
    <property type="match status" value="1"/>
</dbReference>
<accession>A0A1U7CS06</accession>
<dbReference type="Pfam" id="PF07963">
    <property type="entry name" value="N_methyl"/>
    <property type="match status" value="1"/>
</dbReference>
<keyword evidence="3" id="KW-1185">Reference proteome</keyword>
<evidence type="ECO:0000313" key="3">
    <source>
        <dbReference type="Proteomes" id="UP000186309"/>
    </source>
</evidence>
<dbReference type="Gene3D" id="3.30.700.10">
    <property type="entry name" value="Glycoprotein, Type 4 Pilin"/>
    <property type="match status" value="1"/>
</dbReference>